<feature type="non-terminal residue" evidence="2">
    <location>
        <position position="86"/>
    </location>
</feature>
<evidence type="ECO:0000313" key="2">
    <source>
        <dbReference type="EMBL" id="GAH15678.1"/>
    </source>
</evidence>
<dbReference type="CDD" id="cd07197">
    <property type="entry name" value="nitrilase"/>
    <property type="match status" value="1"/>
</dbReference>
<sequence>MADHETVSVACINFHPEWGDKAANLAKMKTFTRDAAKQGNHIIIFPELALSGYECSEDMGAEKKSCQMHWDLSETIPGPSTEDMAE</sequence>
<dbReference type="PROSITE" id="PS50263">
    <property type="entry name" value="CN_HYDROLASE"/>
    <property type="match status" value="1"/>
</dbReference>
<proteinExistence type="predicted"/>
<dbReference type="SUPFAM" id="SSF56317">
    <property type="entry name" value="Carbon-nitrogen hydrolase"/>
    <property type="match status" value="1"/>
</dbReference>
<gene>
    <name evidence="2" type="ORF">S01H4_58555</name>
</gene>
<name>X1F4F6_9ZZZZ</name>
<feature type="domain" description="CN hydrolase" evidence="1">
    <location>
        <begin position="7"/>
        <end position="86"/>
    </location>
</feature>
<dbReference type="EMBL" id="BART01034216">
    <property type="protein sequence ID" value="GAH15678.1"/>
    <property type="molecule type" value="Genomic_DNA"/>
</dbReference>
<accession>X1F4F6</accession>
<protein>
    <recommendedName>
        <fullName evidence="1">CN hydrolase domain-containing protein</fullName>
    </recommendedName>
</protein>
<evidence type="ECO:0000259" key="1">
    <source>
        <dbReference type="PROSITE" id="PS50263"/>
    </source>
</evidence>
<dbReference type="InterPro" id="IPR003010">
    <property type="entry name" value="C-N_Hydrolase"/>
</dbReference>
<dbReference type="AlphaFoldDB" id="X1F4F6"/>
<dbReference type="Pfam" id="PF00795">
    <property type="entry name" value="CN_hydrolase"/>
    <property type="match status" value="1"/>
</dbReference>
<dbReference type="InterPro" id="IPR036526">
    <property type="entry name" value="C-N_Hydrolase_sf"/>
</dbReference>
<dbReference type="Gene3D" id="3.60.110.10">
    <property type="entry name" value="Carbon-nitrogen hydrolase"/>
    <property type="match status" value="1"/>
</dbReference>
<organism evidence="2">
    <name type="scientific">marine sediment metagenome</name>
    <dbReference type="NCBI Taxonomy" id="412755"/>
    <lineage>
        <taxon>unclassified sequences</taxon>
        <taxon>metagenomes</taxon>
        <taxon>ecological metagenomes</taxon>
    </lineage>
</organism>
<comment type="caution">
    <text evidence="2">The sequence shown here is derived from an EMBL/GenBank/DDBJ whole genome shotgun (WGS) entry which is preliminary data.</text>
</comment>
<reference evidence="2" key="1">
    <citation type="journal article" date="2014" name="Front. Microbiol.">
        <title>High frequency of phylogenetically diverse reductive dehalogenase-homologous genes in deep subseafloor sedimentary metagenomes.</title>
        <authorList>
            <person name="Kawai M."/>
            <person name="Futagami T."/>
            <person name="Toyoda A."/>
            <person name="Takaki Y."/>
            <person name="Nishi S."/>
            <person name="Hori S."/>
            <person name="Arai W."/>
            <person name="Tsubouchi T."/>
            <person name="Morono Y."/>
            <person name="Uchiyama I."/>
            <person name="Ito T."/>
            <person name="Fujiyama A."/>
            <person name="Inagaki F."/>
            <person name="Takami H."/>
        </authorList>
    </citation>
    <scope>NUCLEOTIDE SEQUENCE</scope>
    <source>
        <strain evidence="2">Expedition CK06-06</strain>
    </source>
</reference>